<proteinExistence type="predicted"/>
<sequence>MQWMCNNKYQEVKNSNLAEIGSIALAKAMTPANIRVGFRRTGIWPLDPTALQNDVKCSKLYIIEEDASKNDVENVTDDDTTENIMNVDCTENIIDVDAVENILSLSRDVAPPLGDNIGEDYFMESVENLTTTKKFHPTIETMAVANIEMKEPSVQGERQ</sequence>
<dbReference type="EMBL" id="JAHRHJ020003813">
    <property type="protein sequence ID" value="KAH9289803.1"/>
    <property type="molecule type" value="Genomic_DNA"/>
</dbReference>
<dbReference type="Proteomes" id="UP000824469">
    <property type="component" value="Unassembled WGS sequence"/>
</dbReference>
<evidence type="ECO:0000313" key="2">
    <source>
        <dbReference type="Proteomes" id="UP000824469"/>
    </source>
</evidence>
<reference evidence="1 2" key="1">
    <citation type="journal article" date="2021" name="Nat. Plants">
        <title>The Taxus genome provides insights into paclitaxel biosynthesis.</title>
        <authorList>
            <person name="Xiong X."/>
            <person name="Gou J."/>
            <person name="Liao Q."/>
            <person name="Li Y."/>
            <person name="Zhou Q."/>
            <person name="Bi G."/>
            <person name="Li C."/>
            <person name="Du R."/>
            <person name="Wang X."/>
            <person name="Sun T."/>
            <person name="Guo L."/>
            <person name="Liang H."/>
            <person name="Lu P."/>
            <person name="Wu Y."/>
            <person name="Zhang Z."/>
            <person name="Ro D.K."/>
            <person name="Shang Y."/>
            <person name="Huang S."/>
            <person name="Yan J."/>
        </authorList>
    </citation>
    <scope>NUCLEOTIDE SEQUENCE [LARGE SCALE GENOMIC DNA]</scope>
    <source>
        <strain evidence="1">Ta-2019</strain>
    </source>
</reference>
<gene>
    <name evidence="1" type="ORF">KI387_033920</name>
</gene>
<protein>
    <submittedName>
        <fullName evidence="1">Uncharacterized protein</fullName>
    </submittedName>
</protein>
<feature type="non-terminal residue" evidence="1">
    <location>
        <position position="159"/>
    </location>
</feature>
<evidence type="ECO:0000313" key="1">
    <source>
        <dbReference type="EMBL" id="KAH9289803.1"/>
    </source>
</evidence>
<comment type="caution">
    <text evidence="1">The sequence shown here is derived from an EMBL/GenBank/DDBJ whole genome shotgun (WGS) entry which is preliminary data.</text>
</comment>
<keyword evidence="2" id="KW-1185">Reference proteome</keyword>
<accession>A0AA38C4N4</accession>
<name>A0AA38C4N4_TAXCH</name>
<organism evidence="1 2">
    <name type="scientific">Taxus chinensis</name>
    <name type="common">Chinese yew</name>
    <name type="synonym">Taxus wallichiana var. chinensis</name>
    <dbReference type="NCBI Taxonomy" id="29808"/>
    <lineage>
        <taxon>Eukaryota</taxon>
        <taxon>Viridiplantae</taxon>
        <taxon>Streptophyta</taxon>
        <taxon>Embryophyta</taxon>
        <taxon>Tracheophyta</taxon>
        <taxon>Spermatophyta</taxon>
        <taxon>Pinopsida</taxon>
        <taxon>Pinidae</taxon>
        <taxon>Conifers II</taxon>
        <taxon>Cupressales</taxon>
        <taxon>Taxaceae</taxon>
        <taxon>Taxus</taxon>
    </lineage>
</organism>
<dbReference type="AlphaFoldDB" id="A0AA38C4N4"/>